<dbReference type="SUPFAM" id="SSF52540">
    <property type="entry name" value="P-loop containing nucleoside triphosphate hydrolases"/>
    <property type="match status" value="1"/>
</dbReference>
<keyword evidence="2" id="KW-0067">ATP-binding</keyword>
<dbReference type="EMBL" id="UOGB01000248">
    <property type="protein sequence ID" value="VAX22711.1"/>
    <property type="molecule type" value="Genomic_DNA"/>
</dbReference>
<gene>
    <name evidence="4" type="ORF">MNBD_NITROSPINAE03-586</name>
</gene>
<accession>A0A3B1C7U3</accession>
<feature type="non-terminal residue" evidence="4">
    <location>
        <position position="130"/>
    </location>
</feature>
<evidence type="ECO:0000256" key="2">
    <source>
        <dbReference type="ARBA" id="ARBA00022840"/>
    </source>
</evidence>
<dbReference type="InterPro" id="IPR027417">
    <property type="entry name" value="P-loop_NTPase"/>
</dbReference>
<evidence type="ECO:0000313" key="4">
    <source>
        <dbReference type="EMBL" id="VAX22711.1"/>
    </source>
</evidence>
<reference evidence="4" key="1">
    <citation type="submission" date="2018-06" db="EMBL/GenBank/DDBJ databases">
        <authorList>
            <person name="Zhirakovskaya E."/>
        </authorList>
    </citation>
    <scope>NUCLEOTIDE SEQUENCE</scope>
</reference>
<dbReference type="Pfam" id="PF00158">
    <property type="entry name" value="Sigma54_activat"/>
    <property type="match status" value="1"/>
</dbReference>
<dbReference type="AlphaFoldDB" id="A0A3B1C7U3"/>
<sequence>MAIDLEEAPVANTAVETPDFSSFIGESRALASVLEMIASLLDNDSTVLITGESGTGKELIAKALHYNSDRRDNTMITVNCGAIPEELLESELFGHEKGSFTGAIRARIGKFELADKGTIFLDEIGDMSPT</sequence>
<dbReference type="PANTHER" id="PTHR32071:SF57">
    <property type="entry name" value="C4-DICARBOXYLATE TRANSPORT TRANSCRIPTIONAL REGULATORY PROTEIN DCTD"/>
    <property type="match status" value="1"/>
</dbReference>
<dbReference type="PANTHER" id="PTHR32071">
    <property type="entry name" value="TRANSCRIPTIONAL REGULATORY PROTEIN"/>
    <property type="match status" value="1"/>
</dbReference>
<name>A0A3B1C7U3_9ZZZZ</name>
<dbReference type="GO" id="GO:0006355">
    <property type="term" value="P:regulation of DNA-templated transcription"/>
    <property type="evidence" value="ECO:0007669"/>
    <property type="project" value="InterPro"/>
</dbReference>
<keyword evidence="1" id="KW-0547">Nucleotide-binding</keyword>
<dbReference type="PROSITE" id="PS50045">
    <property type="entry name" value="SIGMA54_INTERACT_4"/>
    <property type="match status" value="1"/>
</dbReference>
<protein>
    <submittedName>
        <fullName evidence="4">Nitrogen regulation protein NR(I)</fullName>
    </submittedName>
</protein>
<dbReference type="InterPro" id="IPR002078">
    <property type="entry name" value="Sigma_54_int"/>
</dbReference>
<dbReference type="InterPro" id="IPR025943">
    <property type="entry name" value="Sigma_54_int_dom_ATP-bd_2"/>
</dbReference>
<dbReference type="GO" id="GO:0005524">
    <property type="term" value="F:ATP binding"/>
    <property type="evidence" value="ECO:0007669"/>
    <property type="project" value="UniProtKB-KW"/>
</dbReference>
<dbReference type="CDD" id="cd00009">
    <property type="entry name" value="AAA"/>
    <property type="match status" value="1"/>
</dbReference>
<evidence type="ECO:0000259" key="3">
    <source>
        <dbReference type="PROSITE" id="PS50045"/>
    </source>
</evidence>
<dbReference type="Gene3D" id="3.40.50.300">
    <property type="entry name" value="P-loop containing nucleotide triphosphate hydrolases"/>
    <property type="match status" value="1"/>
</dbReference>
<organism evidence="4">
    <name type="scientific">hydrothermal vent metagenome</name>
    <dbReference type="NCBI Taxonomy" id="652676"/>
    <lineage>
        <taxon>unclassified sequences</taxon>
        <taxon>metagenomes</taxon>
        <taxon>ecological metagenomes</taxon>
    </lineage>
</organism>
<proteinExistence type="predicted"/>
<dbReference type="PROSITE" id="PS00675">
    <property type="entry name" value="SIGMA54_INTERACT_1"/>
    <property type="match status" value="1"/>
</dbReference>
<dbReference type="PROSITE" id="PS00676">
    <property type="entry name" value="SIGMA54_INTERACT_2"/>
    <property type="match status" value="1"/>
</dbReference>
<evidence type="ECO:0000256" key="1">
    <source>
        <dbReference type="ARBA" id="ARBA00022741"/>
    </source>
</evidence>
<feature type="domain" description="Sigma-54 factor interaction" evidence="3">
    <location>
        <begin position="23"/>
        <end position="130"/>
    </location>
</feature>
<dbReference type="InterPro" id="IPR025662">
    <property type="entry name" value="Sigma_54_int_dom_ATP-bd_1"/>
</dbReference>